<dbReference type="STRING" id="246437.L9KRT9"/>
<protein>
    <submittedName>
        <fullName evidence="1">Serine/threonine-protein kinase PAK 4</fullName>
    </submittedName>
</protein>
<evidence type="ECO:0000313" key="1">
    <source>
        <dbReference type="EMBL" id="ELW65660.1"/>
    </source>
</evidence>
<dbReference type="AlphaFoldDB" id="L9KRT9"/>
<reference evidence="2" key="2">
    <citation type="journal article" date="2013" name="Nat. Commun.">
        <title>Genome of the Chinese tree shrew.</title>
        <authorList>
            <person name="Fan Y."/>
            <person name="Huang Z.Y."/>
            <person name="Cao C.C."/>
            <person name="Chen C.S."/>
            <person name="Chen Y.X."/>
            <person name="Fan D.D."/>
            <person name="He J."/>
            <person name="Hou H.L."/>
            <person name="Hu L."/>
            <person name="Hu X.T."/>
            <person name="Jiang X.T."/>
            <person name="Lai R."/>
            <person name="Lang Y.S."/>
            <person name="Liang B."/>
            <person name="Liao S.G."/>
            <person name="Mu D."/>
            <person name="Ma Y.Y."/>
            <person name="Niu Y.Y."/>
            <person name="Sun X.Q."/>
            <person name="Xia J.Q."/>
            <person name="Xiao J."/>
            <person name="Xiong Z.Q."/>
            <person name="Xu L."/>
            <person name="Yang L."/>
            <person name="Zhang Y."/>
            <person name="Zhao W."/>
            <person name="Zhao X.D."/>
            <person name="Zheng Y.T."/>
            <person name="Zhou J.M."/>
            <person name="Zhu Y.B."/>
            <person name="Zhang G.J."/>
            <person name="Wang J."/>
            <person name="Yao Y.G."/>
        </authorList>
    </citation>
    <scope>NUCLEOTIDE SEQUENCE [LARGE SCALE GENOMIC DNA]</scope>
</reference>
<evidence type="ECO:0000313" key="2">
    <source>
        <dbReference type="Proteomes" id="UP000011518"/>
    </source>
</evidence>
<organism evidence="1 2">
    <name type="scientific">Tupaia chinensis</name>
    <name type="common">Chinese tree shrew</name>
    <name type="synonym">Tupaia belangeri chinensis</name>
    <dbReference type="NCBI Taxonomy" id="246437"/>
    <lineage>
        <taxon>Eukaryota</taxon>
        <taxon>Metazoa</taxon>
        <taxon>Chordata</taxon>
        <taxon>Craniata</taxon>
        <taxon>Vertebrata</taxon>
        <taxon>Euteleostomi</taxon>
        <taxon>Mammalia</taxon>
        <taxon>Eutheria</taxon>
        <taxon>Euarchontoglires</taxon>
        <taxon>Scandentia</taxon>
        <taxon>Tupaiidae</taxon>
        <taxon>Tupaia</taxon>
    </lineage>
</organism>
<keyword evidence="2" id="KW-1185">Reference proteome</keyword>
<dbReference type="Gene3D" id="3.30.200.20">
    <property type="entry name" value="Phosphorylase Kinase, domain 1"/>
    <property type="match status" value="1"/>
</dbReference>
<proteinExistence type="predicted"/>
<dbReference type="GO" id="GO:0016301">
    <property type="term" value="F:kinase activity"/>
    <property type="evidence" value="ECO:0007669"/>
    <property type="project" value="UniProtKB-KW"/>
</dbReference>
<dbReference type="EMBL" id="KB320679">
    <property type="protein sequence ID" value="ELW65660.1"/>
    <property type="molecule type" value="Genomic_DNA"/>
</dbReference>
<sequence length="68" mass="7752">MQKMLVVNLGELCSTWTTSLRTVRAPQGSCASPQCTQLGRLVAVKNLRKQQRCELLFSEVVIMRDYQH</sequence>
<dbReference type="Proteomes" id="UP000011518">
    <property type="component" value="Unassembled WGS sequence"/>
</dbReference>
<reference evidence="2" key="1">
    <citation type="submission" date="2012-07" db="EMBL/GenBank/DDBJ databases">
        <title>Genome of the Chinese tree shrew, a rising model animal genetically related to primates.</title>
        <authorList>
            <person name="Zhang G."/>
            <person name="Fan Y."/>
            <person name="Yao Y."/>
            <person name="Huang Z."/>
        </authorList>
    </citation>
    <scope>NUCLEOTIDE SEQUENCE [LARGE SCALE GENOMIC DNA]</scope>
</reference>
<keyword evidence="1" id="KW-0808">Transferase</keyword>
<accession>L9KRT9</accession>
<gene>
    <name evidence="1" type="ORF">TREES_T100007633</name>
</gene>
<dbReference type="InParanoid" id="L9KRT9"/>
<name>L9KRT9_TUPCH</name>
<keyword evidence="1" id="KW-0418">Kinase</keyword>